<keyword evidence="3" id="KW-1003">Cell membrane</keyword>
<dbReference type="PANTHER" id="PTHR43386:SF1">
    <property type="entry name" value="D,D-DIPEPTIDE TRANSPORT SYSTEM PERMEASE PROTEIN DDPC-RELATED"/>
    <property type="match status" value="1"/>
</dbReference>
<gene>
    <name evidence="9" type="ORF">GCM10009838_11010</name>
</gene>
<keyword evidence="2 7" id="KW-0813">Transport</keyword>
<keyword evidence="10" id="KW-1185">Reference proteome</keyword>
<feature type="transmembrane region" description="Helical" evidence="7">
    <location>
        <begin position="129"/>
        <end position="149"/>
    </location>
</feature>
<dbReference type="Gene3D" id="1.10.3720.10">
    <property type="entry name" value="MetI-like"/>
    <property type="match status" value="1"/>
</dbReference>
<feature type="domain" description="ABC transmembrane type-1" evidence="8">
    <location>
        <begin position="89"/>
        <end position="277"/>
    </location>
</feature>
<dbReference type="PROSITE" id="PS50928">
    <property type="entry name" value="ABC_TM1"/>
    <property type="match status" value="1"/>
</dbReference>
<dbReference type="EMBL" id="BAAAQM010000004">
    <property type="protein sequence ID" value="GAA1956856.1"/>
    <property type="molecule type" value="Genomic_DNA"/>
</dbReference>
<dbReference type="Pfam" id="PF00528">
    <property type="entry name" value="BPD_transp_1"/>
    <property type="match status" value="1"/>
</dbReference>
<dbReference type="InterPro" id="IPR000515">
    <property type="entry name" value="MetI-like"/>
</dbReference>
<keyword evidence="4 7" id="KW-0812">Transmembrane</keyword>
<dbReference type="Proteomes" id="UP001499854">
    <property type="component" value="Unassembled WGS sequence"/>
</dbReference>
<feature type="transmembrane region" description="Helical" evidence="7">
    <location>
        <begin position="29"/>
        <end position="51"/>
    </location>
</feature>
<evidence type="ECO:0000259" key="8">
    <source>
        <dbReference type="PROSITE" id="PS50928"/>
    </source>
</evidence>
<dbReference type="InterPro" id="IPR025966">
    <property type="entry name" value="OppC_N"/>
</dbReference>
<dbReference type="SUPFAM" id="SSF161098">
    <property type="entry name" value="MetI-like"/>
    <property type="match status" value="1"/>
</dbReference>
<evidence type="ECO:0000256" key="7">
    <source>
        <dbReference type="RuleBase" id="RU363032"/>
    </source>
</evidence>
<proteinExistence type="inferred from homology"/>
<accession>A0ABN2QRH0</accession>
<evidence type="ECO:0000313" key="9">
    <source>
        <dbReference type="EMBL" id="GAA1956856.1"/>
    </source>
</evidence>
<dbReference type="InterPro" id="IPR050366">
    <property type="entry name" value="BP-dependent_transpt_permease"/>
</dbReference>
<comment type="similarity">
    <text evidence="7">Belongs to the binding-protein-dependent transport system permease family.</text>
</comment>
<feature type="transmembrane region" description="Helical" evidence="7">
    <location>
        <begin position="93"/>
        <end position="117"/>
    </location>
</feature>
<dbReference type="InterPro" id="IPR035906">
    <property type="entry name" value="MetI-like_sf"/>
</dbReference>
<dbReference type="PANTHER" id="PTHR43386">
    <property type="entry name" value="OLIGOPEPTIDE TRANSPORT SYSTEM PERMEASE PROTEIN APPC"/>
    <property type="match status" value="1"/>
</dbReference>
<keyword evidence="6 7" id="KW-0472">Membrane</keyword>
<dbReference type="RefSeq" id="WP_344655819.1">
    <property type="nucleotide sequence ID" value="NZ_BAAAQM010000004.1"/>
</dbReference>
<evidence type="ECO:0000313" key="10">
    <source>
        <dbReference type="Proteomes" id="UP001499854"/>
    </source>
</evidence>
<evidence type="ECO:0000256" key="2">
    <source>
        <dbReference type="ARBA" id="ARBA00022448"/>
    </source>
</evidence>
<protein>
    <submittedName>
        <fullName evidence="9">ABC transporter permease</fullName>
    </submittedName>
</protein>
<comment type="subcellular location">
    <subcellularLocation>
        <location evidence="1 7">Cell membrane</location>
        <topology evidence="1 7">Multi-pass membrane protein</topology>
    </subcellularLocation>
</comment>
<sequence length="300" mass="31894">MNTLKPAPDRKRQGSRLLTRLPRAWRRPLAVIGGLVTLGWLVVVIAAPLLAPHDPLAQDLPRLAQPGPGHWFGTDELGRDVLSRVLHGARVSIPLALLLVVLSLLLGGTLGAIAGFFGRWVDETVMRFADLFFAFPTVILAMVVAAALGASLQNAVLAVLVVAWPSYARVTRGLVMGLRSREFVLSGRLLGFSAWRSLRVDVLPNVLGPILVLATLDIGTATLLLSGLSFLGLGAKPPTPEWGAMVAAGTQEFDSWWIGVFPGLAILTVVLAFNFLGDALRDALDPAGAETIGADKERAA</sequence>
<evidence type="ECO:0000256" key="5">
    <source>
        <dbReference type="ARBA" id="ARBA00022989"/>
    </source>
</evidence>
<keyword evidence="5 7" id="KW-1133">Transmembrane helix</keyword>
<comment type="caution">
    <text evidence="9">The sequence shown here is derived from an EMBL/GenBank/DDBJ whole genome shotgun (WGS) entry which is preliminary data.</text>
</comment>
<organism evidence="9 10">
    <name type="scientific">Catenulispora subtropica</name>
    <dbReference type="NCBI Taxonomy" id="450798"/>
    <lineage>
        <taxon>Bacteria</taxon>
        <taxon>Bacillati</taxon>
        <taxon>Actinomycetota</taxon>
        <taxon>Actinomycetes</taxon>
        <taxon>Catenulisporales</taxon>
        <taxon>Catenulisporaceae</taxon>
        <taxon>Catenulispora</taxon>
    </lineage>
</organism>
<evidence type="ECO:0000256" key="6">
    <source>
        <dbReference type="ARBA" id="ARBA00023136"/>
    </source>
</evidence>
<dbReference type="CDD" id="cd06261">
    <property type="entry name" value="TM_PBP2"/>
    <property type="match status" value="1"/>
</dbReference>
<evidence type="ECO:0000256" key="1">
    <source>
        <dbReference type="ARBA" id="ARBA00004651"/>
    </source>
</evidence>
<dbReference type="Pfam" id="PF12911">
    <property type="entry name" value="OppC_N"/>
    <property type="match status" value="1"/>
</dbReference>
<reference evidence="9 10" key="1">
    <citation type="journal article" date="2019" name="Int. J. Syst. Evol. Microbiol.">
        <title>The Global Catalogue of Microorganisms (GCM) 10K type strain sequencing project: providing services to taxonomists for standard genome sequencing and annotation.</title>
        <authorList>
            <consortium name="The Broad Institute Genomics Platform"/>
            <consortium name="The Broad Institute Genome Sequencing Center for Infectious Disease"/>
            <person name="Wu L."/>
            <person name="Ma J."/>
        </authorList>
    </citation>
    <scope>NUCLEOTIDE SEQUENCE [LARGE SCALE GENOMIC DNA]</scope>
    <source>
        <strain evidence="9 10">JCM 16013</strain>
    </source>
</reference>
<feature type="transmembrane region" description="Helical" evidence="7">
    <location>
        <begin position="206"/>
        <end position="235"/>
    </location>
</feature>
<feature type="transmembrane region" description="Helical" evidence="7">
    <location>
        <begin position="255"/>
        <end position="276"/>
    </location>
</feature>
<evidence type="ECO:0000256" key="4">
    <source>
        <dbReference type="ARBA" id="ARBA00022692"/>
    </source>
</evidence>
<name>A0ABN2QRH0_9ACTN</name>
<evidence type="ECO:0000256" key="3">
    <source>
        <dbReference type="ARBA" id="ARBA00022475"/>
    </source>
</evidence>